<dbReference type="Proteomes" id="UP000184465">
    <property type="component" value="Unassembled WGS sequence"/>
</dbReference>
<dbReference type="SUPFAM" id="SSF54593">
    <property type="entry name" value="Glyoxalase/Bleomycin resistance protein/Dihydroxybiphenyl dioxygenase"/>
    <property type="match status" value="1"/>
</dbReference>
<dbReference type="GO" id="GO:0046491">
    <property type="term" value="P:L-methylmalonyl-CoA metabolic process"/>
    <property type="evidence" value="ECO:0007669"/>
    <property type="project" value="TreeGrafter"/>
</dbReference>
<dbReference type="GO" id="GO:0046872">
    <property type="term" value="F:metal ion binding"/>
    <property type="evidence" value="ECO:0007669"/>
    <property type="project" value="UniProtKB-KW"/>
</dbReference>
<proteinExistence type="predicted"/>
<keyword evidence="1" id="KW-0479">Metal-binding</keyword>
<dbReference type="PROSITE" id="PS51819">
    <property type="entry name" value="VOC"/>
    <property type="match status" value="1"/>
</dbReference>
<evidence type="ECO:0000313" key="4">
    <source>
        <dbReference type="Proteomes" id="UP000184465"/>
    </source>
</evidence>
<accession>A0A1M6L776</accession>
<dbReference type="GO" id="GO:0004493">
    <property type="term" value="F:methylmalonyl-CoA epimerase activity"/>
    <property type="evidence" value="ECO:0007669"/>
    <property type="project" value="TreeGrafter"/>
</dbReference>
<sequence length="129" mass="15022">MKIHHIGYAVKDIDFSINQFKKIGYKMHKDKVIDDNRKVIIQFMKNNSYMIELISPLDKDSPINNIIKKVGSGPYHICYETNDIEKEIDILLKDKYILIEKPSKAIAIENRIVAFLFNKDIGIIELVEI</sequence>
<dbReference type="EMBL" id="FRAG01000005">
    <property type="protein sequence ID" value="SHJ67063.1"/>
    <property type="molecule type" value="Genomic_DNA"/>
</dbReference>
<dbReference type="InterPro" id="IPR037523">
    <property type="entry name" value="VOC_core"/>
</dbReference>
<organism evidence="3 4">
    <name type="scientific">Paramaledivibacter caminithermalis (strain DSM 15212 / CIP 107654 / DViRD3)</name>
    <name type="common">Clostridium caminithermale</name>
    <dbReference type="NCBI Taxonomy" id="1121301"/>
    <lineage>
        <taxon>Bacteria</taxon>
        <taxon>Bacillati</taxon>
        <taxon>Bacillota</taxon>
        <taxon>Clostridia</taxon>
        <taxon>Peptostreptococcales</taxon>
        <taxon>Caminicellaceae</taxon>
        <taxon>Paramaledivibacter</taxon>
    </lineage>
</organism>
<feature type="domain" description="VOC" evidence="2">
    <location>
        <begin position="2"/>
        <end position="129"/>
    </location>
</feature>
<dbReference type="STRING" id="1121301.SAMN02745912_00696"/>
<evidence type="ECO:0000256" key="1">
    <source>
        <dbReference type="ARBA" id="ARBA00022723"/>
    </source>
</evidence>
<evidence type="ECO:0000259" key="2">
    <source>
        <dbReference type="PROSITE" id="PS51819"/>
    </source>
</evidence>
<keyword evidence="4" id="KW-1185">Reference proteome</keyword>
<name>A0A1M6L776_PARC5</name>
<reference evidence="3 4" key="1">
    <citation type="submission" date="2016-11" db="EMBL/GenBank/DDBJ databases">
        <authorList>
            <person name="Jaros S."/>
            <person name="Januszkiewicz K."/>
            <person name="Wedrychowicz H."/>
        </authorList>
    </citation>
    <scope>NUCLEOTIDE SEQUENCE [LARGE SCALE GENOMIC DNA]</scope>
    <source>
        <strain evidence="3 4">DSM 15212</strain>
    </source>
</reference>
<dbReference type="PANTHER" id="PTHR43048:SF3">
    <property type="entry name" value="METHYLMALONYL-COA EPIMERASE, MITOCHONDRIAL"/>
    <property type="match status" value="1"/>
</dbReference>
<dbReference type="Gene3D" id="3.10.180.10">
    <property type="entry name" value="2,3-Dihydroxybiphenyl 1,2-Dioxygenase, domain 1"/>
    <property type="match status" value="1"/>
</dbReference>
<gene>
    <name evidence="3" type="ORF">SAMN02745912_00696</name>
</gene>
<dbReference type="AlphaFoldDB" id="A0A1M6L776"/>
<dbReference type="OrthoDB" id="9788468at2"/>
<dbReference type="PANTHER" id="PTHR43048">
    <property type="entry name" value="METHYLMALONYL-COA EPIMERASE"/>
    <property type="match status" value="1"/>
</dbReference>
<protein>
    <submittedName>
        <fullName evidence="3">Methylmalonyl-CoA epimerase</fullName>
    </submittedName>
</protein>
<dbReference type="RefSeq" id="WP_073146995.1">
    <property type="nucleotide sequence ID" value="NZ_FRAG01000005.1"/>
</dbReference>
<dbReference type="InterPro" id="IPR051785">
    <property type="entry name" value="MMCE/EMCE_epimerase"/>
</dbReference>
<dbReference type="InterPro" id="IPR029068">
    <property type="entry name" value="Glyas_Bleomycin-R_OHBP_Dase"/>
</dbReference>
<evidence type="ECO:0000313" key="3">
    <source>
        <dbReference type="EMBL" id="SHJ67063.1"/>
    </source>
</evidence>
<dbReference type="Pfam" id="PF13669">
    <property type="entry name" value="Glyoxalase_4"/>
    <property type="match status" value="1"/>
</dbReference>